<feature type="compositionally biased region" description="Low complexity" evidence="2">
    <location>
        <begin position="98"/>
        <end position="120"/>
    </location>
</feature>
<dbReference type="KEGG" id="acoa:RB602_06525"/>
<feature type="compositionally biased region" description="Polar residues" evidence="2">
    <location>
        <begin position="121"/>
        <end position="132"/>
    </location>
</feature>
<dbReference type="Proteomes" id="UP001302429">
    <property type="component" value="Chromosome"/>
</dbReference>
<feature type="coiled-coil region" evidence="1">
    <location>
        <begin position="3"/>
        <end position="30"/>
    </location>
</feature>
<evidence type="ECO:0000313" key="3">
    <source>
        <dbReference type="EMBL" id="WOE76364.1"/>
    </source>
</evidence>
<feature type="region of interest" description="Disordered" evidence="2">
    <location>
        <begin position="98"/>
        <end position="139"/>
    </location>
</feature>
<dbReference type="AlphaFoldDB" id="A0AA97F8F8"/>
<evidence type="ECO:0000256" key="2">
    <source>
        <dbReference type="SAM" id="MobiDB-lite"/>
    </source>
</evidence>
<dbReference type="RefSeq" id="WP_317084032.1">
    <property type="nucleotide sequence ID" value="NZ_CP136594.1"/>
</dbReference>
<reference evidence="3 4" key="1">
    <citation type="submission" date="2023-10" db="EMBL/GenBank/DDBJ databases">
        <title>Complete genome sequence of a Sphingomonadaceae bacterium.</title>
        <authorList>
            <person name="Yan C."/>
        </authorList>
    </citation>
    <scope>NUCLEOTIDE SEQUENCE [LARGE SCALE GENOMIC DNA]</scope>
    <source>
        <strain evidence="3 4">SCSIO 66989</strain>
    </source>
</reference>
<proteinExistence type="predicted"/>
<evidence type="ECO:0000256" key="1">
    <source>
        <dbReference type="SAM" id="Coils"/>
    </source>
</evidence>
<organism evidence="3 4">
    <name type="scientific">Alterisphingorhabdus coralli</name>
    <dbReference type="NCBI Taxonomy" id="3071408"/>
    <lineage>
        <taxon>Bacteria</taxon>
        <taxon>Pseudomonadati</taxon>
        <taxon>Pseudomonadota</taxon>
        <taxon>Alphaproteobacteria</taxon>
        <taxon>Sphingomonadales</taxon>
        <taxon>Sphingomonadaceae</taxon>
        <taxon>Alterisphingorhabdus (ex Yan et al. 2024)</taxon>
    </lineage>
</organism>
<dbReference type="EMBL" id="CP136594">
    <property type="protein sequence ID" value="WOE76364.1"/>
    <property type="molecule type" value="Genomic_DNA"/>
</dbReference>
<keyword evidence="1" id="KW-0175">Coiled coil</keyword>
<gene>
    <name evidence="3" type="ORF">RB602_06525</name>
</gene>
<accession>A0AA97F8F8</accession>
<protein>
    <submittedName>
        <fullName evidence="3">Uncharacterized protein</fullName>
    </submittedName>
</protein>
<keyword evidence="4" id="KW-1185">Reference proteome</keyword>
<evidence type="ECO:0000313" key="4">
    <source>
        <dbReference type="Proteomes" id="UP001302429"/>
    </source>
</evidence>
<sequence length="235" mass="24485">MTLESALAENTAALKEVAELLKQSNEARAKIMADANIGGMKTPTPSSAGSDTDMSVADIKTNLNNADLATMKAMLEAEENGKKRSTAIKAITEAIAAAEGNAGPTADATPTPAETTTSAPEQQTAQAASPSDKNAEPVPAGVTGELAAKTFGAYFAETDDEQERANRREFTKNVIETLGSKIGELSGDDARKAVFFLRRQRGGLPVDFSAAYDFDGSPMQELGAAPAASVEDELL</sequence>
<name>A0AA97F8F8_9SPHN</name>